<name>A0A918U036_9BACT</name>
<proteinExistence type="predicted"/>
<organism evidence="1 2">
    <name type="scientific">Roseibacillus persicicus</name>
    <dbReference type="NCBI Taxonomy" id="454148"/>
    <lineage>
        <taxon>Bacteria</taxon>
        <taxon>Pseudomonadati</taxon>
        <taxon>Verrucomicrobiota</taxon>
        <taxon>Verrucomicrobiia</taxon>
        <taxon>Verrucomicrobiales</taxon>
        <taxon>Verrucomicrobiaceae</taxon>
        <taxon>Roseibacillus</taxon>
    </lineage>
</organism>
<reference evidence="1" key="2">
    <citation type="submission" date="2020-09" db="EMBL/GenBank/DDBJ databases">
        <authorList>
            <person name="Sun Q."/>
            <person name="Kim S."/>
        </authorList>
    </citation>
    <scope>NUCLEOTIDE SEQUENCE</scope>
    <source>
        <strain evidence="1">KCTC 12988</strain>
    </source>
</reference>
<dbReference type="AlphaFoldDB" id="A0A918U036"/>
<protein>
    <submittedName>
        <fullName evidence="1">Uncharacterized protein</fullName>
    </submittedName>
</protein>
<dbReference type="Proteomes" id="UP000644507">
    <property type="component" value="Unassembled WGS sequence"/>
</dbReference>
<reference evidence="1" key="1">
    <citation type="journal article" date="2014" name="Int. J. Syst. Evol. Microbiol.">
        <title>Complete genome sequence of Corynebacterium casei LMG S-19264T (=DSM 44701T), isolated from a smear-ripened cheese.</title>
        <authorList>
            <consortium name="US DOE Joint Genome Institute (JGI-PGF)"/>
            <person name="Walter F."/>
            <person name="Albersmeier A."/>
            <person name="Kalinowski J."/>
            <person name="Ruckert C."/>
        </authorList>
    </citation>
    <scope>NUCLEOTIDE SEQUENCE</scope>
    <source>
        <strain evidence="1">KCTC 12988</strain>
    </source>
</reference>
<gene>
    <name evidence="1" type="ORF">GCM10007100_39290</name>
</gene>
<evidence type="ECO:0000313" key="2">
    <source>
        <dbReference type="Proteomes" id="UP000644507"/>
    </source>
</evidence>
<accession>A0A918U036</accession>
<dbReference type="RefSeq" id="WP_189574348.1">
    <property type="nucleotide sequence ID" value="NZ_BMXI01000024.1"/>
</dbReference>
<sequence length="96" mass="10882">MTFEDYQELMQAVVARQGYAGFHPSLYLVGDEDPFRIHDCPLSEDGEEQISKDFAAGLLEDGQTAYLAYRAGERTVEVCLIEDFQLTDKMRIRVAS</sequence>
<keyword evidence="2" id="KW-1185">Reference proteome</keyword>
<comment type="caution">
    <text evidence="1">The sequence shown here is derived from an EMBL/GenBank/DDBJ whole genome shotgun (WGS) entry which is preliminary data.</text>
</comment>
<dbReference type="EMBL" id="BMXI01000024">
    <property type="protein sequence ID" value="GHC67393.1"/>
    <property type="molecule type" value="Genomic_DNA"/>
</dbReference>
<evidence type="ECO:0000313" key="1">
    <source>
        <dbReference type="EMBL" id="GHC67393.1"/>
    </source>
</evidence>